<organism evidence="3 4">
    <name type="scientific">Microdochium bolleyi</name>
    <dbReference type="NCBI Taxonomy" id="196109"/>
    <lineage>
        <taxon>Eukaryota</taxon>
        <taxon>Fungi</taxon>
        <taxon>Dikarya</taxon>
        <taxon>Ascomycota</taxon>
        <taxon>Pezizomycotina</taxon>
        <taxon>Sordariomycetes</taxon>
        <taxon>Xylariomycetidae</taxon>
        <taxon>Xylariales</taxon>
        <taxon>Microdochiaceae</taxon>
        <taxon>Microdochium</taxon>
    </lineage>
</organism>
<sequence length="418" mass="47659">MATARKRPRPEESTENVAECPFTVIHPDPNEKEKKTKRRRGGSEERPAPPPKIHLQVSPFSPIGKFNGKDNTMDRHYQIAPFAKWMDMTRYNSFVLNGVKYHSEGFVFVANDNTIERQKNPGETRQPRKKSDDDWVARILEIRAADEHHVYARVYWMYWPEELPVGTTEGKQSVKGRQPYHGTNELIASNHMDVINVVSVTASATVHQWDETNEDEVQPALYWRQAFDVRSMELSSAQSRCNCGRPENPDKKLIGCTNEECRRWLHDDCLVHEALLRTFQRLGTDKPHKPAQVKDEQDNETGRRPLSPSESGAAPTAEQSIDVKPEEQNTVKMADVENVLPIIKAERTSQATEPKKRGRGRKSDAQKAKPYDGYFSAIIRNDVSPPVVEITDLREEVTGGLKEWTEPLDCLVCGQQIH</sequence>
<dbReference type="InterPro" id="IPR011011">
    <property type="entry name" value="Znf_FYVE_PHD"/>
</dbReference>
<dbReference type="OrthoDB" id="10259622at2759"/>
<dbReference type="PROSITE" id="PS51038">
    <property type="entry name" value="BAH"/>
    <property type="match status" value="1"/>
</dbReference>
<dbReference type="CDD" id="cd15489">
    <property type="entry name" value="PHD_SF"/>
    <property type="match status" value="1"/>
</dbReference>
<dbReference type="Proteomes" id="UP000070501">
    <property type="component" value="Unassembled WGS sequence"/>
</dbReference>
<evidence type="ECO:0000313" key="3">
    <source>
        <dbReference type="EMBL" id="KXJ85967.1"/>
    </source>
</evidence>
<feature type="region of interest" description="Disordered" evidence="1">
    <location>
        <begin position="1"/>
        <end position="62"/>
    </location>
</feature>
<dbReference type="STRING" id="196109.A0A136ILW8"/>
<keyword evidence="4" id="KW-1185">Reference proteome</keyword>
<gene>
    <name evidence="3" type="ORF">Micbo1qcDRAFT_37749</name>
</gene>
<dbReference type="PANTHER" id="PTHR46364">
    <property type="entry name" value="OS08G0421900 PROTEIN"/>
    <property type="match status" value="1"/>
</dbReference>
<dbReference type="Gene3D" id="2.30.30.490">
    <property type="match status" value="1"/>
</dbReference>
<dbReference type="CDD" id="cd04370">
    <property type="entry name" value="BAH"/>
    <property type="match status" value="1"/>
</dbReference>
<dbReference type="EMBL" id="KQ964272">
    <property type="protein sequence ID" value="KXJ85967.1"/>
    <property type="molecule type" value="Genomic_DNA"/>
</dbReference>
<evidence type="ECO:0000313" key="4">
    <source>
        <dbReference type="Proteomes" id="UP000070501"/>
    </source>
</evidence>
<dbReference type="SUPFAM" id="SSF57903">
    <property type="entry name" value="FYVE/PHD zinc finger"/>
    <property type="match status" value="1"/>
</dbReference>
<accession>A0A136ILW8</accession>
<dbReference type="InterPro" id="IPR001025">
    <property type="entry name" value="BAH_dom"/>
</dbReference>
<feature type="compositionally biased region" description="Basic and acidic residues" evidence="1">
    <location>
        <begin position="283"/>
        <end position="303"/>
    </location>
</feature>
<reference evidence="4" key="1">
    <citation type="submission" date="2016-02" db="EMBL/GenBank/DDBJ databases">
        <title>Draft genome sequence of Microdochium bolleyi, a fungal endophyte of beachgrass.</title>
        <authorList>
            <consortium name="DOE Joint Genome Institute"/>
            <person name="David A.S."/>
            <person name="May G."/>
            <person name="Haridas S."/>
            <person name="Lim J."/>
            <person name="Wang M."/>
            <person name="Labutti K."/>
            <person name="Lipzen A."/>
            <person name="Barry K."/>
            <person name="Grigoriev I.V."/>
        </authorList>
    </citation>
    <scope>NUCLEOTIDE SEQUENCE [LARGE SCALE GENOMIC DNA]</scope>
    <source>
        <strain evidence="4">J235TASD1</strain>
    </source>
</reference>
<name>A0A136ILW8_9PEZI</name>
<feature type="region of interest" description="Disordered" evidence="1">
    <location>
        <begin position="283"/>
        <end position="329"/>
    </location>
</feature>
<protein>
    <recommendedName>
        <fullName evidence="2">BAH domain-containing protein</fullName>
    </recommendedName>
</protein>
<dbReference type="InParanoid" id="A0A136ILW8"/>
<feature type="region of interest" description="Disordered" evidence="1">
    <location>
        <begin position="344"/>
        <end position="369"/>
    </location>
</feature>
<evidence type="ECO:0000256" key="1">
    <source>
        <dbReference type="SAM" id="MobiDB-lite"/>
    </source>
</evidence>
<evidence type="ECO:0000259" key="2">
    <source>
        <dbReference type="PROSITE" id="PS51038"/>
    </source>
</evidence>
<dbReference type="GO" id="GO:0003682">
    <property type="term" value="F:chromatin binding"/>
    <property type="evidence" value="ECO:0007669"/>
    <property type="project" value="InterPro"/>
</dbReference>
<proteinExistence type="predicted"/>
<feature type="domain" description="BAH" evidence="2">
    <location>
        <begin position="106"/>
        <end position="238"/>
    </location>
</feature>
<dbReference type="AlphaFoldDB" id="A0A136ILW8"/>
<dbReference type="InterPro" id="IPR043151">
    <property type="entry name" value="BAH_sf"/>
</dbReference>